<feature type="compositionally biased region" description="Acidic residues" evidence="8">
    <location>
        <begin position="271"/>
        <end position="289"/>
    </location>
</feature>
<dbReference type="GO" id="GO:0034457">
    <property type="term" value="C:Mpp10 complex"/>
    <property type="evidence" value="ECO:0007669"/>
    <property type="project" value="UniProtKB-UniRule"/>
</dbReference>
<sequence length="664" mass="76151">MASSIDTLVDRVLKEFNASTSKPENFLSVQNESNITFKSITKDMFDFGNHNYAIKGLSGALPELYTDGFDEEQIWQQMELYNEPAFNRLMKNVAKLLSLKGNKLSFQQVTPKAAVEQEEDTLPEENDDLQDEESVNSELSDKLPTDSDEEGESDSDGDWADLKLDEYKVLEDGEKGKHGRENQPKKTYAKTEVDDQFFKVREMEEFLEKEEKPKPAKTDNDDDDDDEEGIDFFGEDFSDDEENDEAINAKYKDFFRGSIPASGNRKRGGSDEEGEEEEEENFEEDDDETEPRQKRVKFNFDDESDEDSEVSEEDSPVASNPAVKSNFEQRQERLAAKIRDMEDEAVAPKPWQLMGETKAELRPENALLEEDLFFDHTTREAPVITEETTRTLEEIIRQRIKDKAFDDVERKIKPVYDPTEYKKKLVLDQEKSKFSLAEIYEQEFLKQQEMQEKQQESKASSLADPLADKPIDDQTQMKITKMMRNLFTKLDALCNFHYTPRAPAPEVKIVSNMPSIAMEEIAPVTVSDANLLAPEEVQDPTRGELKGTTEREKTDRLRERRKKKATQRVRQKERERVEKAVDKANPGLGNKHARAHVLHSLQKAEKEGTVSVIKDNRLKVPKSSSAFFARLQEEVTTSVDTAKRNNRTTTDSKKKRASGSHLKL</sequence>
<dbReference type="GO" id="GO:0032040">
    <property type="term" value="C:small-subunit processome"/>
    <property type="evidence" value="ECO:0007669"/>
    <property type="project" value="TreeGrafter"/>
</dbReference>
<dbReference type="PIRSF" id="PIRSF017300">
    <property type="entry name" value="snoRNP_Mpp10"/>
    <property type="match status" value="1"/>
</dbReference>
<reference evidence="9" key="1">
    <citation type="submission" date="2018-08" db="EMBL/GenBank/DDBJ databases">
        <authorList>
            <person name="Cornetti L."/>
        </authorList>
    </citation>
    <scope>NUCLEOTIDE SEQUENCE</scope>
    <source>
        <strain evidence="9">FI-BAL1-1</strain>
    </source>
</reference>
<feature type="region of interest" description="Disordered" evidence="8">
    <location>
        <begin position="448"/>
        <end position="472"/>
    </location>
</feature>
<dbReference type="AlphaFoldDB" id="A0A4Y7LLB5"/>
<dbReference type="GO" id="GO:0005732">
    <property type="term" value="C:sno(s)RNA-containing ribonucleoprotein complex"/>
    <property type="evidence" value="ECO:0007669"/>
    <property type="project" value="UniProtKB-UniRule"/>
</dbReference>
<feature type="compositionally biased region" description="Basic residues" evidence="8">
    <location>
        <begin position="559"/>
        <end position="569"/>
    </location>
</feature>
<dbReference type="PANTHER" id="PTHR17039">
    <property type="entry name" value="U3 SMALL NUCLEOLAR RIBONUCLEOPROTEIN PROTEIN MPP10"/>
    <property type="match status" value="1"/>
</dbReference>
<evidence type="ECO:0000256" key="8">
    <source>
        <dbReference type="SAM" id="MobiDB-lite"/>
    </source>
</evidence>
<feature type="compositionally biased region" description="Acidic residues" evidence="8">
    <location>
        <begin position="146"/>
        <end position="159"/>
    </location>
</feature>
<dbReference type="PANTHER" id="PTHR17039:SF0">
    <property type="entry name" value="U3 SMALL NUCLEOLAR RIBONUCLEOPROTEIN PROTEIN MPP10"/>
    <property type="match status" value="1"/>
</dbReference>
<keyword evidence="3 7" id="KW-0698">rRNA processing</keyword>
<feature type="region of interest" description="Disordered" evidence="8">
    <location>
        <begin position="535"/>
        <end position="577"/>
    </location>
</feature>
<proteinExistence type="evidence at transcript level"/>
<dbReference type="EMBL" id="LR000299">
    <property type="protein sequence ID" value="SVE69918.1"/>
    <property type="molecule type" value="mRNA"/>
</dbReference>
<accession>A0A4Y7LLB5</accession>
<comment type="similarity">
    <text evidence="6 7">Belongs to the MPP10 family.</text>
</comment>
<keyword evidence="5 7" id="KW-0687">Ribonucleoprotein</keyword>
<evidence type="ECO:0000256" key="3">
    <source>
        <dbReference type="ARBA" id="ARBA00022552"/>
    </source>
</evidence>
<protein>
    <recommendedName>
        <fullName evidence="7">U3 small nucleolar ribonucleoprotein protein MPP10</fullName>
    </recommendedName>
</protein>
<feature type="compositionally biased region" description="Basic and acidic residues" evidence="8">
    <location>
        <begin position="160"/>
        <end position="219"/>
    </location>
</feature>
<organism evidence="9">
    <name type="scientific">Eubosmina coregoni</name>
    <dbReference type="NCBI Taxonomy" id="186181"/>
    <lineage>
        <taxon>Eukaryota</taxon>
        <taxon>Metazoa</taxon>
        <taxon>Ecdysozoa</taxon>
        <taxon>Arthropoda</taxon>
        <taxon>Crustacea</taxon>
        <taxon>Branchiopoda</taxon>
        <taxon>Diplostraca</taxon>
        <taxon>Cladocera</taxon>
        <taxon>Anomopoda</taxon>
        <taxon>Bosminidae</taxon>
        <taxon>Eubosmina</taxon>
    </lineage>
</organism>
<evidence type="ECO:0000256" key="4">
    <source>
        <dbReference type="ARBA" id="ARBA00023242"/>
    </source>
</evidence>
<dbReference type="GO" id="GO:0006364">
    <property type="term" value="P:rRNA processing"/>
    <property type="evidence" value="ECO:0007669"/>
    <property type="project" value="UniProtKB-KW"/>
</dbReference>
<feature type="compositionally biased region" description="Acidic residues" evidence="8">
    <location>
        <begin position="220"/>
        <end position="245"/>
    </location>
</feature>
<evidence type="ECO:0000256" key="6">
    <source>
        <dbReference type="ARBA" id="ARBA00029455"/>
    </source>
</evidence>
<evidence type="ECO:0000256" key="5">
    <source>
        <dbReference type="ARBA" id="ARBA00023274"/>
    </source>
</evidence>
<dbReference type="Pfam" id="PF04006">
    <property type="entry name" value="Mpp10"/>
    <property type="match status" value="1"/>
</dbReference>
<keyword evidence="2 7" id="KW-0690">Ribosome biogenesis</keyword>
<feature type="compositionally biased region" description="Acidic residues" evidence="8">
    <location>
        <begin position="301"/>
        <end position="315"/>
    </location>
</feature>
<feature type="compositionally biased region" description="Acidic residues" evidence="8">
    <location>
        <begin position="116"/>
        <end position="135"/>
    </location>
</feature>
<evidence type="ECO:0000256" key="1">
    <source>
        <dbReference type="ARBA" id="ARBA00004604"/>
    </source>
</evidence>
<feature type="compositionally biased region" description="Basic residues" evidence="8">
    <location>
        <begin position="653"/>
        <end position="664"/>
    </location>
</feature>
<keyword evidence="4 7" id="KW-0539">Nucleus</keyword>
<comment type="function">
    <text evidence="7">Involved in nucleolar processing of pre-18S ribosomal RNA.</text>
</comment>
<dbReference type="InterPro" id="IPR012173">
    <property type="entry name" value="Mpp10"/>
</dbReference>
<evidence type="ECO:0000256" key="2">
    <source>
        <dbReference type="ARBA" id="ARBA00022517"/>
    </source>
</evidence>
<evidence type="ECO:0000256" key="7">
    <source>
        <dbReference type="PIRNR" id="PIRNR017300"/>
    </source>
</evidence>
<comment type="subcellular location">
    <subcellularLocation>
        <location evidence="1 7">Nucleus</location>
        <location evidence="1 7">Nucleolus</location>
    </subcellularLocation>
</comment>
<gene>
    <name evidence="9" type="primary">EOG090X09DZ</name>
</gene>
<feature type="region of interest" description="Disordered" evidence="8">
    <location>
        <begin position="110"/>
        <end position="330"/>
    </location>
</feature>
<evidence type="ECO:0000313" key="9">
    <source>
        <dbReference type="EMBL" id="SVE69918.1"/>
    </source>
</evidence>
<name>A0A4Y7LLB5_9CRUS</name>
<feature type="compositionally biased region" description="Basic and acidic residues" evidence="8">
    <location>
        <begin position="539"/>
        <end position="558"/>
    </location>
</feature>
<feature type="region of interest" description="Disordered" evidence="8">
    <location>
        <begin position="635"/>
        <end position="664"/>
    </location>
</feature>